<sequence length="224" mass="24282">MKETDGEQFNLPDCDGSNIEQKTSELISSWDPGGTGNPGNPDPRHLESVMKSRDLISKVPCAVPTGLCHAVKGSVPVSENMDLLSPDVRILCINSGCDYGGPVHYSCLNRWNSCCELRCRMLASVLVPSAGLSVPQIPGLLANATAAMQDGLLTLYRCPQCGQCTLSQMVINEVGKLTQVMYFLIKHVSSSIKQMKHFYALNPTNRTGLNSGHGTNLTYHCPNK</sequence>
<dbReference type="EMBL" id="LUCM01001598">
    <property type="protein sequence ID" value="KAA0198636.1"/>
    <property type="molecule type" value="Genomic_DNA"/>
</dbReference>
<protein>
    <submittedName>
        <fullName evidence="2">Uncharacterized protein</fullName>
    </submittedName>
</protein>
<name>A0A8E0S5N8_9TREM</name>
<gene>
    <name evidence="2" type="ORF">FBUS_09521</name>
</gene>
<dbReference type="Proteomes" id="UP000728185">
    <property type="component" value="Unassembled WGS sequence"/>
</dbReference>
<keyword evidence="3" id="KW-1185">Reference proteome</keyword>
<reference evidence="2" key="1">
    <citation type="submission" date="2019-05" db="EMBL/GenBank/DDBJ databases">
        <title>Annotation for the trematode Fasciolopsis buski.</title>
        <authorList>
            <person name="Choi Y.-J."/>
        </authorList>
    </citation>
    <scope>NUCLEOTIDE SEQUENCE</scope>
    <source>
        <strain evidence="2">HT</strain>
        <tissue evidence="2">Whole worm</tissue>
    </source>
</reference>
<evidence type="ECO:0000313" key="2">
    <source>
        <dbReference type="EMBL" id="KAA0198636.1"/>
    </source>
</evidence>
<evidence type="ECO:0000313" key="3">
    <source>
        <dbReference type="Proteomes" id="UP000728185"/>
    </source>
</evidence>
<feature type="region of interest" description="Disordered" evidence="1">
    <location>
        <begin position="25"/>
        <end position="45"/>
    </location>
</feature>
<comment type="caution">
    <text evidence="2">The sequence shown here is derived from an EMBL/GenBank/DDBJ whole genome shotgun (WGS) entry which is preliminary data.</text>
</comment>
<dbReference type="OrthoDB" id="10012848at2759"/>
<evidence type="ECO:0000256" key="1">
    <source>
        <dbReference type="SAM" id="MobiDB-lite"/>
    </source>
</evidence>
<proteinExistence type="predicted"/>
<dbReference type="AlphaFoldDB" id="A0A8E0S5N8"/>
<organism evidence="2 3">
    <name type="scientific">Fasciolopsis buskii</name>
    <dbReference type="NCBI Taxonomy" id="27845"/>
    <lineage>
        <taxon>Eukaryota</taxon>
        <taxon>Metazoa</taxon>
        <taxon>Spiralia</taxon>
        <taxon>Lophotrochozoa</taxon>
        <taxon>Platyhelminthes</taxon>
        <taxon>Trematoda</taxon>
        <taxon>Digenea</taxon>
        <taxon>Plagiorchiida</taxon>
        <taxon>Echinostomata</taxon>
        <taxon>Echinostomatoidea</taxon>
        <taxon>Fasciolidae</taxon>
        <taxon>Fasciolopsis</taxon>
    </lineage>
</organism>
<accession>A0A8E0S5N8</accession>